<feature type="chain" id="PRO_5032731457" evidence="3">
    <location>
        <begin position="22"/>
        <end position="126"/>
    </location>
</feature>
<evidence type="ECO:0000256" key="2">
    <source>
        <dbReference type="SAM" id="Phobius"/>
    </source>
</evidence>
<feature type="region of interest" description="Disordered" evidence="1">
    <location>
        <begin position="79"/>
        <end position="126"/>
    </location>
</feature>
<feature type="transmembrane region" description="Helical" evidence="2">
    <location>
        <begin position="55"/>
        <end position="74"/>
    </location>
</feature>
<keyword evidence="2" id="KW-0472">Membrane</keyword>
<protein>
    <submittedName>
        <fullName evidence="4">Uncharacterized protein</fullName>
    </submittedName>
</protein>
<organism evidence="4 5">
    <name type="scientific">Polarella glacialis</name>
    <name type="common">Dinoflagellate</name>
    <dbReference type="NCBI Taxonomy" id="89957"/>
    <lineage>
        <taxon>Eukaryota</taxon>
        <taxon>Sar</taxon>
        <taxon>Alveolata</taxon>
        <taxon>Dinophyceae</taxon>
        <taxon>Suessiales</taxon>
        <taxon>Suessiaceae</taxon>
        <taxon>Polarella</taxon>
    </lineage>
</organism>
<keyword evidence="2" id="KW-0812">Transmembrane</keyword>
<keyword evidence="2" id="KW-1133">Transmembrane helix</keyword>
<sequence length="126" mass="13992">MPLFLARWFLSLAQLAIVVTAVFPLQQVQLDSLRNSKQTPAMSDEPLPVVQAPDMILLVLLLFFCIFIVFLTIVDPPRERRLPAEDGNSPIDRAVANVKYAKEPRRQASNSREGSPASGLFDSLSV</sequence>
<dbReference type="AlphaFoldDB" id="A0A813JC83"/>
<keyword evidence="3" id="KW-0732">Signal</keyword>
<reference evidence="4" key="1">
    <citation type="submission" date="2021-02" db="EMBL/GenBank/DDBJ databases">
        <authorList>
            <person name="Dougan E. K."/>
            <person name="Rhodes N."/>
            <person name="Thang M."/>
            <person name="Chan C."/>
        </authorList>
    </citation>
    <scope>NUCLEOTIDE SEQUENCE</scope>
</reference>
<feature type="signal peptide" evidence="3">
    <location>
        <begin position="1"/>
        <end position="21"/>
    </location>
</feature>
<feature type="non-terminal residue" evidence="4">
    <location>
        <position position="1"/>
    </location>
</feature>
<gene>
    <name evidence="4" type="ORF">PGLA2088_LOCUS19750</name>
</gene>
<evidence type="ECO:0000256" key="1">
    <source>
        <dbReference type="SAM" id="MobiDB-lite"/>
    </source>
</evidence>
<evidence type="ECO:0000313" key="4">
    <source>
        <dbReference type="EMBL" id="CAE8676171.1"/>
    </source>
</evidence>
<proteinExistence type="predicted"/>
<evidence type="ECO:0000256" key="3">
    <source>
        <dbReference type="SAM" id="SignalP"/>
    </source>
</evidence>
<comment type="caution">
    <text evidence="4">The sequence shown here is derived from an EMBL/GenBank/DDBJ whole genome shotgun (WGS) entry which is preliminary data.</text>
</comment>
<evidence type="ECO:0000313" key="5">
    <source>
        <dbReference type="Proteomes" id="UP000626109"/>
    </source>
</evidence>
<name>A0A813JC83_POLGL</name>
<accession>A0A813JC83</accession>
<dbReference type="Proteomes" id="UP000626109">
    <property type="component" value="Unassembled WGS sequence"/>
</dbReference>
<dbReference type="EMBL" id="CAJNNW010025201">
    <property type="protein sequence ID" value="CAE8676171.1"/>
    <property type="molecule type" value="Genomic_DNA"/>
</dbReference>